<dbReference type="InterPro" id="IPR036480">
    <property type="entry name" value="CarbP_synth_ssu_N_sf"/>
</dbReference>
<keyword evidence="3 8" id="KW-0436">Ligase</keyword>
<dbReference type="InterPro" id="IPR002474">
    <property type="entry name" value="CarbamoylP_synth_ssu_N"/>
</dbReference>
<dbReference type="UniPathway" id="UPA00068">
    <property type="reaction ID" value="UER00171"/>
</dbReference>
<dbReference type="GO" id="GO:0005524">
    <property type="term" value="F:ATP binding"/>
    <property type="evidence" value="ECO:0007669"/>
    <property type="project" value="UniProtKB-UniRule"/>
</dbReference>
<dbReference type="Gene3D" id="3.40.50.880">
    <property type="match status" value="1"/>
</dbReference>
<evidence type="ECO:0000256" key="2">
    <source>
        <dbReference type="ARBA" id="ARBA00007800"/>
    </source>
</evidence>
<keyword evidence="8" id="KW-0665">Pyrimidine biosynthesis</keyword>
<dbReference type="InterPro" id="IPR050472">
    <property type="entry name" value="Anth_synth/Amidotransfase"/>
</dbReference>
<feature type="binding site" evidence="8">
    <location>
        <position position="254"/>
    </location>
    <ligand>
        <name>L-glutamine</name>
        <dbReference type="ChEBI" id="CHEBI:58359"/>
    </ligand>
</feature>
<proteinExistence type="inferred from homology"/>
<name>A0A5M4AW08_9BACT</name>
<evidence type="ECO:0000256" key="7">
    <source>
        <dbReference type="ARBA" id="ARBA00048816"/>
    </source>
</evidence>
<comment type="pathway">
    <text evidence="1 8">Amino-acid biosynthesis; L-arginine biosynthesis; carbamoyl phosphate from bicarbonate: step 1/1.</text>
</comment>
<feature type="region of interest" description="CPSase" evidence="8">
    <location>
        <begin position="1"/>
        <end position="176"/>
    </location>
</feature>
<evidence type="ECO:0000313" key="11">
    <source>
        <dbReference type="Proteomes" id="UP000391834"/>
    </source>
</evidence>
<dbReference type="GO" id="GO:0006207">
    <property type="term" value="P:'de novo' pyrimidine nucleobase biosynthetic process"/>
    <property type="evidence" value="ECO:0007669"/>
    <property type="project" value="InterPro"/>
</dbReference>
<feature type="binding site" evidence="8">
    <location>
        <position position="222"/>
    </location>
    <ligand>
        <name>L-glutamine</name>
        <dbReference type="ChEBI" id="CHEBI:58359"/>
    </ligand>
</feature>
<dbReference type="SUPFAM" id="SSF52021">
    <property type="entry name" value="Carbamoyl phosphate synthetase, small subunit N-terminal domain"/>
    <property type="match status" value="1"/>
</dbReference>
<dbReference type="SUPFAM" id="SSF52317">
    <property type="entry name" value="Class I glutamine amidotransferase-like"/>
    <property type="match status" value="1"/>
</dbReference>
<feature type="domain" description="Carbamoyl-phosphate synthase small subunit N-terminal" evidence="9">
    <location>
        <begin position="5"/>
        <end position="143"/>
    </location>
</feature>
<keyword evidence="4 8" id="KW-0547">Nucleotide-binding</keyword>
<evidence type="ECO:0000256" key="1">
    <source>
        <dbReference type="ARBA" id="ARBA00005077"/>
    </source>
</evidence>
<feature type="binding site" evidence="8">
    <location>
        <position position="295"/>
    </location>
    <ligand>
        <name>L-glutamine</name>
        <dbReference type="ChEBI" id="CHEBI:58359"/>
    </ligand>
</feature>
<dbReference type="PRINTS" id="PR00096">
    <property type="entry name" value="GATASE"/>
</dbReference>
<gene>
    <name evidence="8 10" type="primary">carA</name>
    <name evidence="10" type="ORF">PbJCM13498_09780</name>
</gene>
<evidence type="ECO:0000256" key="5">
    <source>
        <dbReference type="ARBA" id="ARBA00022840"/>
    </source>
</evidence>
<evidence type="ECO:0000256" key="3">
    <source>
        <dbReference type="ARBA" id="ARBA00022598"/>
    </source>
</evidence>
<feature type="binding site" evidence="8">
    <location>
        <position position="292"/>
    </location>
    <ligand>
        <name>L-glutamine</name>
        <dbReference type="ChEBI" id="CHEBI:58359"/>
    </ligand>
</feature>
<evidence type="ECO:0000256" key="8">
    <source>
        <dbReference type="HAMAP-Rule" id="MF_01209"/>
    </source>
</evidence>
<dbReference type="GO" id="GO:0006526">
    <property type="term" value="P:L-arginine biosynthetic process"/>
    <property type="evidence" value="ECO:0007669"/>
    <property type="project" value="UniProtKB-UniRule"/>
</dbReference>
<organism evidence="10 11">
    <name type="scientific">Prolixibacter bellariivorans</name>
    <dbReference type="NCBI Taxonomy" id="314319"/>
    <lineage>
        <taxon>Bacteria</taxon>
        <taxon>Pseudomonadati</taxon>
        <taxon>Bacteroidota</taxon>
        <taxon>Bacteroidia</taxon>
        <taxon>Marinilabiliales</taxon>
        <taxon>Prolixibacteraceae</taxon>
        <taxon>Prolixibacter</taxon>
    </lineage>
</organism>
<dbReference type="EMBL" id="BLAX01000001">
    <property type="protein sequence ID" value="GET32115.1"/>
    <property type="molecule type" value="Genomic_DNA"/>
</dbReference>
<comment type="pathway">
    <text evidence="8">Pyrimidine metabolism; UMP biosynthesis via de novo pathway; (S)-dihydroorotate from bicarbonate: step 1/3.</text>
</comment>
<dbReference type="AlphaFoldDB" id="A0A5M4AW08"/>
<dbReference type="GO" id="GO:0004359">
    <property type="term" value="F:glutaminase activity"/>
    <property type="evidence" value="ECO:0007669"/>
    <property type="project" value="RHEA"/>
</dbReference>
<comment type="function">
    <text evidence="8">Small subunit of the glutamine-dependent carbamoyl phosphate synthetase (CPSase). CPSase catalyzes the formation of carbamoyl phosphate from the ammonia moiety of glutamine, carbonate, and phosphate donated by ATP, constituting the first step of 2 biosynthetic pathways, one leading to arginine and/or urea and the other to pyrimidine nucleotides. The small subunit (glutamine amidotransferase) binds and cleaves glutamine to supply the large subunit with the substrate ammonia.</text>
</comment>
<keyword evidence="5 8" id="KW-0067">ATP-binding</keyword>
<dbReference type="SMART" id="SM01097">
    <property type="entry name" value="CPSase_sm_chain"/>
    <property type="match status" value="1"/>
</dbReference>
<evidence type="ECO:0000256" key="6">
    <source>
        <dbReference type="ARBA" id="ARBA00022962"/>
    </source>
</evidence>
<dbReference type="GO" id="GO:0004088">
    <property type="term" value="F:carbamoyl-phosphate synthase (glutamine-hydrolyzing) activity"/>
    <property type="evidence" value="ECO:0007669"/>
    <property type="project" value="UniProtKB-UniRule"/>
</dbReference>
<dbReference type="InterPro" id="IPR029062">
    <property type="entry name" value="Class_I_gatase-like"/>
</dbReference>
<dbReference type="HAMAP" id="MF_01209">
    <property type="entry name" value="CPSase_S_chain"/>
    <property type="match status" value="1"/>
</dbReference>
<dbReference type="PANTHER" id="PTHR43418:SF7">
    <property type="entry name" value="CARBAMOYL-PHOSPHATE SYNTHASE SMALL CHAIN"/>
    <property type="match status" value="1"/>
</dbReference>
<dbReference type="EC" id="6.3.5.5" evidence="8"/>
<dbReference type="OrthoDB" id="9804328at2"/>
<dbReference type="RefSeq" id="WP_027585440.1">
    <property type="nucleotide sequence ID" value="NZ_BLAX01000001.1"/>
</dbReference>
<dbReference type="Pfam" id="PF00117">
    <property type="entry name" value="GATase"/>
    <property type="match status" value="1"/>
</dbReference>
<dbReference type="PANTHER" id="PTHR43418">
    <property type="entry name" value="MULTIFUNCTIONAL TRYPTOPHAN BIOSYNTHESIS PROTEIN-RELATED"/>
    <property type="match status" value="1"/>
</dbReference>
<sequence length="361" mass="40556">MQNVQKAKLILEDGTVFEGKSFGYDKSVAGEVVFYTAMTGYPESLTDPSYTGQILVSTYPMIGNYGVPNDREEDGIFRHFESDKIHVSALIVSDYSFEYSHWNAMKSLGNWLKENKVPGLFDIDTRALTKILREKGSMLGKIVFDGNPIDFYDPNEENLVSRVSTNDVVTYGNGDHKVVLVDCGVKNNIIRCLLRRNATVIKVPWNYDFNQIECDGIFLSNGPGDPAMVQETVENVGKAIDEVKPIMGICLGNQLLGRAAGADTYKLKYGHRSHNQPVLLTGTDKCYITSQNHGFAIDDNTLPDDWEPMFVNVNDQTNEGIRHKTKPFFSTQFHPEASSGPVDTEFLFDDFIDNIKKYKKQ</sequence>
<feature type="binding site" evidence="8">
    <location>
        <position position="224"/>
    </location>
    <ligand>
        <name>L-glutamine</name>
        <dbReference type="ChEBI" id="CHEBI:58359"/>
    </ligand>
</feature>
<keyword evidence="8" id="KW-0028">Amino-acid biosynthesis</keyword>
<evidence type="ECO:0000313" key="10">
    <source>
        <dbReference type="EMBL" id="GET32115.1"/>
    </source>
</evidence>
<dbReference type="PROSITE" id="PS51273">
    <property type="entry name" value="GATASE_TYPE_1"/>
    <property type="match status" value="1"/>
</dbReference>
<evidence type="ECO:0000256" key="4">
    <source>
        <dbReference type="ARBA" id="ARBA00022741"/>
    </source>
</evidence>
<dbReference type="PRINTS" id="PR00097">
    <property type="entry name" value="ANTSNTHASEII"/>
</dbReference>
<feature type="active site" description="Nucleophile" evidence="8">
    <location>
        <position position="250"/>
    </location>
</feature>
<feature type="binding site" evidence="8">
    <location>
        <position position="294"/>
    </location>
    <ligand>
        <name>L-glutamine</name>
        <dbReference type="ChEBI" id="CHEBI:58359"/>
    </ligand>
</feature>
<dbReference type="InterPro" id="IPR035686">
    <property type="entry name" value="CPSase_GATase1"/>
</dbReference>
<reference evidence="10 11" key="1">
    <citation type="submission" date="2019-10" db="EMBL/GenBank/DDBJ databases">
        <title>Prolixibacter strains distinguished by the presence of nitrate reductase genes were adept at nitrate-dependent anaerobic corrosion of metallic iron and carbon steel.</title>
        <authorList>
            <person name="Iino T."/>
            <person name="Shono N."/>
            <person name="Ito K."/>
            <person name="Nakamura R."/>
            <person name="Sueoka K."/>
            <person name="Harayama S."/>
            <person name="Ohkuma M."/>
        </authorList>
    </citation>
    <scope>NUCLEOTIDE SEQUENCE [LARGE SCALE GENOMIC DNA]</scope>
    <source>
        <strain evidence="10 11">JCM 13498</strain>
    </source>
</reference>
<dbReference type="FunFam" id="3.50.30.20:FF:000002">
    <property type="entry name" value="Carbamoyl-phosphate synthase 1, mitochondrial"/>
    <property type="match status" value="1"/>
</dbReference>
<feature type="binding site" evidence="8">
    <location>
        <position position="49"/>
    </location>
    <ligand>
        <name>L-glutamine</name>
        <dbReference type="ChEBI" id="CHEBI:58359"/>
    </ligand>
</feature>
<keyword evidence="6 8" id="KW-0315">Glutamine amidotransferase</keyword>
<dbReference type="NCBIfam" id="NF009475">
    <property type="entry name" value="PRK12838.1"/>
    <property type="match status" value="1"/>
</dbReference>
<protein>
    <recommendedName>
        <fullName evidence="8">Carbamoyl phosphate synthase small chain</fullName>
        <ecNumber evidence="8">6.3.5.5</ecNumber>
    </recommendedName>
    <alternativeName>
        <fullName evidence="8">Carbamoyl phosphate synthetase glutamine chain</fullName>
    </alternativeName>
</protein>
<comment type="catalytic activity">
    <reaction evidence="8">
        <text>L-glutamine + H2O = L-glutamate + NH4(+)</text>
        <dbReference type="Rhea" id="RHEA:15889"/>
        <dbReference type="ChEBI" id="CHEBI:15377"/>
        <dbReference type="ChEBI" id="CHEBI:28938"/>
        <dbReference type="ChEBI" id="CHEBI:29985"/>
        <dbReference type="ChEBI" id="CHEBI:58359"/>
    </reaction>
</comment>
<dbReference type="CDD" id="cd01744">
    <property type="entry name" value="GATase1_CPSase"/>
    <property type="match status" value="1"/>
</dbReference>
<keyword evidence="11" id="KW-1185">Reference proteome</keyword>
<comment type="catalytic activity">
    <reaction evidence="7 8">
        <text>hydrogencarbonate + L-glutamine + 2 ATP + H2O = carbamoyl phosphate + L-glutamate + 2 ADP + phosphate + 2 H(+)</text>
        <dbReference type="Rhea" id="RHEA:18633"/>
        <dbReference type="ChEBI" id="CHEBI:15377"/>
        <dbReference type="ChEBI" id="CHEBI:15378"/>
        <dbReference type="ChEBI" id="CHEBI:17544"/>
        <dbReference type="ChEBI" id="CHEBI:29985"/>
        <dbReference type="ChEBI" id="CHEBI:30616"/>
        <dbReference type="ChEBI" id="CHEBI:43474"/>
        <dbReference type="ChEBI" id="CHEBI:58228"/>
        <dbReference type="ChEBI" id="CHEBI:58359"/>
        <dbReference type="ChEBI" id="CHEBI:456216"/>
        <dbReference type="EC" id="6.3.5.5"/>
    </reaction>
</comment>
<accession>A0A5M4AW08</accession>
<dbReference type="Gene3D" id="3.50.30.20">
    <property type="entry name" value="Carbamoyl-phosphate synthase small subunit, N-terminal domain"/>
    <property type="match status" value="1"/>
</dbReference>
<keyword evidence="8" id="KW-0055">Arginine biosynthesis</keyword>
<feature type="binding site" evidence="8">
    <location>
        <position position="251"/>
    </location>
    <ligand>
        <name>L-glutamine</name>
        <dbReference type="ChEBI" id="CHEBI:58359"/>
    </ligand>
</feature>
<dbReference type="InterPro" id="IPR017926">
    <property type="entry name" value="GATASE"/>
</dbReference>
<dbReference type="InterPro" id="IPR006274">
    <property type="entry name" value="CarbamoylP_synth_ssu"/>
</dbReference>
<dbReference type="Pfam" id="PF00988">
    <property type="entry name" value="CPSase_sm_chain"/>
    <property type="match status" value="1"/>
</dbReference>
<dbReference type="GO" id="GO:0044205">
    <property type="term" value="P:'de novo' UMP biosynthetic process"/>
    <property type="evidence" value="ECO:0007669"/>
    <property type="project" value="UniProtKB-UniRule"/>
</dbReference>
<feature type="active site" evidence="8">
    <location>
        <position position="334"/>
    </location>
</feature>
<dbReference type="PRINTS" id="PR00099">
    <property type="entry name" value="CPSGATASE"/>
</dbReference>
<comment type="similarity">
    <text evidence="2 8">Belongs to the CarA family.</text>
</comment>
<comment type="caution">
    <text evidence="10">The sequence shown here is derived from an EMBL/GenBank/DDBJ whole genome shotgun (WGS) entry which is preliminary data.</text>
</comment>
<feature type="active site" evidence="8">
    <location>
        <position position="336"/>
    </location>
</feature>
<dbReference type="GO" id="GO:0006541">
    <property type="term" value="P:glutamine metabolic process"/>
    <property type="evidence" value="ECO:0007669"/>
    <property type="project" value="InterPro"/>
</dbReference>
<dbReference type="NCBIfam" id="TIGR01368">
    <property type="entry name" value="CPSaseIIsmall"/>
    <property type="match status" value="1"/>
</dbReference>
<comment type="subunit">
    <text evidence="8">Composed of two chains; the small (or glutamine) chain promotes the hydrolysis of glutamine to ammonia, which is used by the large (or ammonia) chain to synthesize carbamoyl phosphate. Tetramer of heterodimers (alpha,beta)4.</text>
</comment>
<dbReference type="Proteomes" id="UP000391834">
    <property type="component" value="Unassembled WGS sequence"/>
</dbReference>
<evidence type="ECO:0000259" key="9">
    <source>
        <dbReference type="SMART" id="SM01097"/>
    </source>
</evidence>
<dbReference type="UniPathway" id="UPA00070">
    <property type="reaction ID" value="UER00115"/>
</dbReference>